<keyword evidence="4" id="KW-1185">Reference proteome</keyword>
<dbReference type="Proteomes" id="UP000035762">
    <property type="component" value="Unassembled WGS sequence"/>
</dbReference>
<accession>A0A090N6T9</accession>
<feature type="region of interest" description="Disordered" evidence="1">
    <location>
        <begin position="1"/>
        <end position="23"/>
    </location>
</feature>
<evidence type="ECO:0000313" key="3">
    <source>
        <dbReference type="EMBL" id="CEG07433.1"/>
    </source>
</evidence>
<protein>
    <submittedName>
        <fullName evidence="3">Uncharacterized protein</fullName>
    </submittedName>
</protein>
<keyword evidence="2" id="KW-1133">Transmembrane helix</keyword>
<name>A0A090N6T9_AFIFE</name>
<comment type="caution">
    <text evidence="3">The sequence shown here is derived from an EMBL/GenBank/DDBJ whole genome shotgun (WGS) entry which is preliminary data.</text>
</comment>
<organism evidence="3 4">
    <name type="scientific">Afipia felis</name>
    <name type="common">Cat scratch disease bacillus</name>
    <dbReference type="NCBI Taxonomy" id="1035"/>
    <lineage>
        <taxon>Bacteria</taxon>
        <taxon>Pseudomonadati</taxon>
        <taxon>Pseudomonadota</taxon>
        <taxon>Alphaproteobacteria</taxon>
        <taxon>Hyphomicrobiales</taxon>
        <taxon>Nitrobacteraceae</taxon>
        <taxon>Afipia</taxon>
    </lineage>
</organism>
<dbReference type="EMBL" id="CCAZ020000001">
    <property type="protein sequence ID" value="CEG07433.1"/>
    <property type="molecule type" value="Genomic_DNA"/>
</dbReference>
<feature type="transmembrane region" description="Helical" evidence="2">
    <location>
        <begin position="27"/>
        <end position="54"/>
    </location>
</feature>
<evidence type="ECO:0000256" key="2">
    <source>
        <dbReference type="SAM" id="Phobius"/>
    </source>
</evidence>
<proteinExistence type="predicted"/>
<keyword evidence="2" id="KW-0472">Membrane</keyword>
<evidence type="ECO:0000256" key="1">
    <source>
        <dbReference type="SAM" id="MobiDB-lite"/>
    </source>
</evidence>
<evidence type="ECO:0000313" key="4">
    <source>
        <dbReference type="Proteomes" id="UP000035762"/>
    </source>
</evidence>
<gene>
    <name evidence="3" type="ORF">BN961_00823</name>
</gene>
<keyword evidence="2" id="KW-0812">Transmembrane</keyword>
<feature type="compositionally biased region" description="Basic residues" evidence="1">
    <location>
        <begin position="1"/>
        <end position="11"/>
    </location>
</feature>
<sequence>MPNRPAPRKPAARPPSRPPRLKKPPRFAVLTGAVVFGVMVRCIGWAAFGAVLVVGGGANVRLPREPELKPPPTRASTAVTVNVSGIATDRITTRVLSKARARCETIMNNPPSPPWGRSTKMVNSGQKGRWERVHSLRRSVAAGGLAASNRQPFIVSLTAPTS</sequence>
<dbReference type="AlphaFoldDB" id="A0A090N6T9"/>
<reference evidence="3 4" key="1">
    <citation type="journal article" date="2014" name="Genome Announc.">
        <title>Genome Sequence of Afipia felis Strain 76713, Isolated in Hospital Water Using an Amoeba Co-Culture Procedure.</title>
        <authorList>
            <person name="Benamar S."/>
            <person name="La Scola B."/>
            <person name="Croce O."/>
        </authorList>
    </citation>
    <scope>NUCLEOTIDE SEQUENCE [LARGE SCALE GENOMIC DNA]</scope>
    <source>
        <strain evidence="3 4">76713</strain>
    </source>
</reference>